<evidence type="ECO:0000313" key="2">
    <source>
        <dbReference type="Proteomes" id="UP001194632"/>
    </source>
</evidence>
<evidence type="ECO:0000313" key="1">
    <source>
        <dbReference type="EMBL" id="MBF7114921.1"/>
    </source>
</evidence>
<gene>
    <name evidence="1" type="ORF">ITQ90_05400</name>
</gene>
<organism evidence="1 2">
    <name type="scientific">Pediococcus pentosaceus</name>
    <dbReference type="NCBI Taxonomy" id="1255"/>
    <lineage>
        <taxon>Bacteria</taxon>
        <taxon>Bacillati</taxon>
        <taxon>Bacillota</taxon>
        <taxon>Bacilli</taxon>
        <taxon>Lactobacillales</taxon>
        <taxon>Lactobacillaceae</taxon>
        <taxon>Pediococcus</taxon>
    </lineage>
</organism>
<reference evidence="1" key="1">
    <citation type="submission" date="2020-11" db="EMBL/GenBank/DDBJ databases">
        <title>Antibiotic susceptibility profiles of Pediococcus pentosaceus from various origins and their implications for the safety assessment of strains with food-technology applications.</title>
        <authorList>
            <person name="Shani N."/>
            <person name="Oberhaensli S."/>
            <person name="Arias E."/>
        </authorList>
    </citation>
    <scope>NUCLEOTIDE SEQUENCE</scope>
    <source>
        <strain evidence="1">FAM 24207</strain>
    </source>
</reference>
<name>A0AB73HHR4_PEDPE</name>
<comment type="caution">
    <text evidence="1">The sequence shown here is derived from an EMBL/GenBank/DDBJ whole genome shotgun (WGS) entry which is preliminary data.</text>
</comment>
<proteinExistence type="predicted"/>
<dbReference type="RefSeq" id="WP_195749598.1">
    <property type="nucleotide sequence ID" value="NZ_JADOFP010000004.1"/>
</dbReference>
<sequence>MVQVYKDITKVQKNAKKVAEIADIIRHAQKGTDVREAMAQGFETIDDSEVVNHLIDDVDKLTDEIIGYRNDAKKLTETVQKSITDNQAGIKNIAKQNQEAIQKVLDDNQSTLNTFNENWQNKINRIILGTDDPTLEKIIDEKLNERGV</sequence>
<dbReference type="AlphaFoldDB" id="A0AB73HHR4"/>
<dbReference type="EMBL" id="JADOFP010000004">
    <property type="protein sequence ID" value="MBF7114921.1"/>
    <property type="molecule type" value="Genomic_DNA"/>
</dbReference>
<dbReference type="Proteomes" id="UP001194632">
    <property type="component" value="Unassembled WGS sequence"/>
</dbReference>
<accession>A0AB73HHR4</accession>
<protein>
    <submittedName>
        <fullName evidence="1">Uncharacterized protein</fullName>
    </submittedName>
</protein>